<dbReference type="AlphaFoldDB" id="W8TEZ8"/>
<proteinExistence type="predicted"/>
<protein>
    <recommendedName>
        <fullName evidence="3">Phage protein</fullName>
    </recommendedName>
</protein>
<dbReference type="Proteomes" id="UP000019591">
    <property type="component" value="Chromosome"/>
</dbReference>
<dbReference type="EMBL" id="CP007452">
    <property type="protein sequence ID" value="AHM56408.1"/>
    <property type="molecule type" value="Genomic_DNA"/>
</dbReference>
<dbReference type="OrthoDB" id="2063617at2"/>
<sequence>MMKTTSLKKAIVDRLKANVAGVDVVAQEVREGFKRPAFFVQLIPYGTNRDSEYILVRNFYVNIHYFPQSYTNIDCLEMGDTLTELFEKPLEAEDRILTADDIEVEIIDEVLQVKIYYRLCDSAYTDDEQSEYMEELNINEEVI</sequence>
<evidence type="ECO:0000313" key="2">
    <source>
        <dbReference type="Proteomes" id="UP000019591"/>
    </source>
</evidence>
<keyword evidence="2" id="KW-1185">Reference proteome</keyword>
<reference evidence="1 2" key="1">
    <citation type="journal article" date="2014" name="Genome Announc.">
        <title>Complete Genome Sequence of Amino Acid-Utilizing Eubacterium acidaminophilum al-2 (DSM 3953).</title>
        <authorList>
            <person name="Poehlein A."/>
            <person name="Andreesen J.R."/>
            <person name="Daniel R."/>
        </authorList>
    </citation>
    <scope>NUCLEOTIDE SEQUENCE [LARGE SCALE GENOMIC DNA]</scope>
    <source>
        <strain evidence="1 2">DSM 3953</strain>
    </source>
</reference>
<evidence type="ECO:0008006" key="3">
    <source>
        <dbReference type="Google" id="ProtNLM"/>
    </source>
</evidence>
<dbReference type="RefSeq" id="WP_025435413.1">
    <property type="nucleotide sequence ID" value="NZ_CP007452.1"/>
</dbReference>
<evidence type="ECO:0000313" key="1">
    <source>
        <dbReference type="EMBL" id="AHM56408.1"/>
    </source>
</evidence>
<organism evidence="1 2">
    <name type="scientific">Peptoclostridium acidaminophilum DSM 3953</name>
    <dbReference type="NCBI Taxonomy" id="1286171"/>
    <lineage>
        <taxon>Bacteria</taxon>
        <taxon>Bacillati</taxon>
        <taxon>Bacillota</taxon>
        <taxon>Clostridia</taxon>
        <taxon>Peptostreptococcales</taxon>
        <taxon>Peptoclostridiaceae</taxon>
        <taxon>Peptoclostridium</taxon>
    </lineage>
</organism>
<accession>W8TEZ8</accession>
<name>W8TEZ8_PEPAC</name>
<dbReference type="InterPro" id="IPR049254">
    <property type="entry name" value="Phage_tail_terminator"/>
</dbReference>
<dbReference type="Pfam" id="PF20765">
    <property type="entry name" value="Phage_tail_terminator_8"/>
    <property type="match status" value="1"/>
</dbReference>
<dbReference type="KEGG" id="eac:EAL2_c11100"/>
<dbReference type="PATRIC" id="fig|1286171.3.peg.1061"/>
<dbReference type="STRING" id="1286171.EAL2_c11100"/>
<dbReference type="eggNOG" id="ENOG5033K26">
    <property type="taxonomic scope" value="Bacteria"/>
</dbReference>
<dbReference type="HOGENOM" id="CLU_136731_1_0_9"/>
<gene>
    <name evidence="1" type="ORF">EAL2_c11100</name>
</gene>